<evidence type="ECO:0000256" key="2">
    <source>
        <dbReference type="ARBA" id="ARBA00022679"/>
    </source>
</evidence>
<organism evidence="4 5">
    <name type="scientific">Haemaphysalis longicornis</name>
    <name type="common">Bush tick</name>
    <dbReference type="NCBI Taxonomy" id="44386"/>
    <lineage>
        <taxon>Eukaryota</taxon>
        <taxon>Metazoa</taxon>
        <taxon>Ecdysozoa</taxon>
        <taxon>Arthropoda</taxon>
        <taxon>Chelicerata</taxon>
        <taxon>Arachnida</taxon>
        <taxon>Acari</taxon>
        <taxon>Parasitiformes</taxon>
        <taxon>Ixodida</taxon>
        <taxon>Ixodoidea</taxon>
        <taxon>Ixodidae</taxon>
        <taxon>Haemaphysalinae</taxon>
        <taxon>Haemaphysalis</taxon>
    </lineage>
</organism>
<comment type="similarity">
    <text evidence="1">Belongs to the sulfotransferase 1 family.</text>
</comment>
<gene>
    <name evidence="4" type="ORF">HPB48_007834</name>
</gene>
<dbReference type="Proteomes" id="UP000821853">
    <property type="component" value="Chromosome 4"/>
</dbReference>
<keyword evidence="2" id="KW-0808">Transferase</keyword>
<evidence type="ECO:0000313" key="5">
    <source>
        <dbReference type="Proteomes" id="UP000821853"/>
    </source>
</evidence>
<accession>A0A9J6GE78</accession>
<dbReference type="SUPFAM" id="SSF52540">
    <property type="entry name" value="P-loop containing nucleoside triphosphate hydrolases"/>
    <property type="match status" value="1"/>
</dbReference>
<dbReference type="Pfam" id="PF00685">
    <property type="entry name" value="Sulfotransfer_1"/>
    <property type="match status" value="1"/>
</dbReference>
<dbReference type="GO" id="GO:0008146">
    <property type="term" value="F:sulfotransferase activity"/>
    <property type="evidence" value="ECO:0007669"/>
    <property type="project" value="InterPro"/>
</dbReference>
<dbReference type="InterPro" id="IPR027417">
    <property type="entry name" value="P-loop_NTPase"/>
</dbReference>
<evidence type="ECO:0000259" key="3">
    <source>
        <dbReference type="Pfam" id="PF00685"/>
    </source>
</evidence>
<dbReference type="VEuPathDB" id="VectorBase:HLOH_041651"/>
<evidence type="ECO:0000256" key="1">
    <source>
        <dbReference type="ARBA" id="ARBA00005771"/>
    </source>
</evidence>
<comment type="caution">
    <text evidence="4">The sequence shown here is derived from an EMBL/GenBank/DDBJ whole genome shotgun (WGS) entry which is preliminary data.</text>
</comment>
<dbReference type="InterPro" id="IPR000863">
    <property type="entry name" value="Sulfotransferase_dom"/>
</dbReference>
<dbReference type="PANTHER" id="PTHR11783">
    <property type="entry name" value="SULFOTRANSFERASE SULT"/>
    <property type="match status" value="1"/>
</dbReference>
<keyword evidence="5" id="KW-1185">Reference proteome</keyword>
<dbReference type="Gene3D" id="3.40.50.300">
    <property type="entry name" value="P-loop containing nucleotide triphosphate hydrolases"/>
    <property type="match status" value="1"/>
</dbReference>
<reference evidence="4 5" key="1">
    <citation type="journal article" date="2020" name="Cell">
        <title>Large-Scale Comparative Analyses of Tick Genomes Elucidate Their Genetic Diversity and Vector Capacities.</title>
        <authorList>
            <consortium name="Tick Genome and Microbiome Consortium (TIGMIC)"/>
            <person name="Jia N."/>
            <person name="Wang J."/>
            <person name="Shi W."/>
            <person name="Du L."/>
            <person name="Sun Y."/>
            <person name="Zhan W."/>
            <person name="Jiang J.F."/>
            <person name="Wang Q."/>
            <person name="Zhang B."/>
            <person name="Ji P."/>
            <person name="Bell-Sakyi L."/>
            <person name="Cui X.M."/>
            <person name="Yuan T.T."/>
            <person name="Jiang B.G."/>
            <person name="Yang W.F."/>
            <person name="Lam T.T."/>
            <person name="Chang Q.C."/>
            <person name="Ding S.J."/>
            <person name="Wang X.J."/>
            <person name="Zhu J.G."/>
            <person name="Ruan X.D."/>
            <person name="Zhao L."/>
            <person name="Wei J.T."/>
            <person name="Ye R.Z."/>
            <person name="Que T.C."/>
            <person name="Du C.H."/>
            <person name="Zhou Y.H."/>
            <person name="Cheng J.X."/>
            <person name="Dai P.F."/>
            <person name="Guo W.B."/>
            <person name="Han X.H."/>
            <person name="Huang E.J."/>
            <person name="Li L.F."/>
            <person name="Wei W."/>
            <person name="Gao Y.C."/>
            <person name="Liu J.Z."/>
            <person name="Shao H.Z."/>
            <person name="Wang X."/>
            <person name="Wang C.C."/>
            <person name="Yang T.C."/>
            <person name="Huo Q.B."/>
            <person name="Li W."/>
            <person name="Chen H.Y."/>
            <person name="Chen S.E."/>
            <person name="Zhou L.G."/>
            <person name="Ni X.B."/>
            <person name="Tian J.H."/>
            <person name="Sheng Y."/>
            <person name="Liu T."/>
            <person name="Pan Y.S."/>
            <person name="Xia L.Y."/>
            <person name="Li J."/>
            <person name="Zhao F."/>
            <person name="Cao W.C."/>
        </authorList>
    </citation>
    <scope>NUCLEOTIDE SEQUENCE [LARGE SCALE GENOMIC DNA]</scope>
    <source>
        <strain evidence="4">HaeL-2018</strain>
    </source>
</reference>
<protein>
    <recommendedName>
        <fullName evidence="3">Sulfotransferase domain-containing protein</fullName>
    </recommendedName>
</protein>
<name>A0A9J6GE78_HAELO</name>
<feature type="domain" description="Sulfotransferase" evidence="3">
    <location>
        <begin position="72"/>
        <end position="157"/>
    </location>
</feature>
<dbReference type="AlphaFoldDB" id="A0A9J6GE78"/>
<evidence type="ECO:0000313" key="4">
    <source>
        <dbReference type="EMBL" id="KAH9372636.1"/>
    </source>
</evidence>
<proteinExistence type="inferred from homology"/>
<dbReference type="EMBL" id="JABSTR010000006">
    <property type="protein sequence ID" value="KAH9372636.1"/>
    <property type="molecule type" value="Genomic_DNA"/>
</dbReference>
<sequence>MSEIISISRARSAFERTHHVVRGIYLNTVLSAGGTFALPGPTNPWKATASSGTLSTSTLGRQRKDAFLEFAGEEGTRSSGSSTPIITHLPPHKTPHFANSKYIYVTKNPHDCCVLYYYHAKGFRWYNFAEGMFSEFFDMFVRGKMDCGDYFDHLLHW</sequence>
<dbReference type="OrthoDB" id="205623at2759"/>